<dbReference type="PROSITE" id="PS00318">
    <property type="entry name" value="HMG_COA_REDUCTASE_2"/>
    <property type="match status" value="1"/>
</dbReference>
<evidence type="ECO:0000256" key="9">
    <source>
        <dbReference type="ARBA" id="ARBA00023136"/>
    </source>
</evidence>
<dbReference type="PROSITE" id="PS01192">
    <property type="entry name" value="HMG_COA_REDUCTASE_3"/>
    <property type="match status" value="1"/>
</dbReference>
<evidence type="ECO:0000256" key="8">
    <source>
        <dbReference type="ARBA" id="ARBA00023002"/>
    </source>
</evidence>
<dbReference type="Gene3D" id="1.10.3270.10">
    <property type="entry name" value="HMGR, N-terminal domain"/>
    <property type="match status" value="1"/>
</dbReference>
<dbReference type="GeneID" id="110986789"/>
<keyword evidence="6 12" id="KW-0521">NADP</keyword>
<evidence type="ECO:0000256" key="1">
    <source>
        <dbReference type="ARBA" id="ARBA00004477"/>
    </source>
</evidence>
<feature type="transmembrane region" description="Helical" evidence="12">
    <location>
        <begin position="242"/>
        <end position="272"/>
    </location>
</feature>
<comment type="subcellular location">
    <subcellularLocation>
        <location evidence="1 12">Endoplasmic reticulum membrane</location>
        <topology evidence="1 12">Multi-pass membrane protein</topology>
    </subcellularLocation>
</comment>
<dbReference type="InterPro" id="IPR004554">
    <property type="entry name" value="HMG_CoA_Rdtase_eu_arc"/>
</dbReference>
<dbReference type="FunFam" id="1.10.3270.10:FF:000001">
    <property type="entry name" value="3-hydroxy-3-methylglutaryl coenzyme A reductase"/>
    <property type="match status" value="1"/>
</dbReference>
<accession>A0A8B7ZI55</accession>
<dbReference type="NCBIfam" id="TIGR00533">
    <property type="entry name" value="HMG_CoA_R_NADP"/>
    <property type="match status" value="1"/>
</dbReference>
<evidence type="ECO:0000313" key="15">
    <source>
        <dbReference type="Proteomes" id="UP000694845"/>
    </source>
</evidence>
<keyword evidence="7 12" id="KW-1133">Transmembrane helix</keyword>
<dbReference type="FunFam" id="3.30.70.420:FF:000001">
    <property type="entry name" value="3-hydroxy-3-methylglutaryl coenzyme A reductase"/>
    <property type="match status" value="1"/>
</dbReference>
<evidence type="ECO:0000313" key="16">
    <source>
        <dbReference type="RefSeq" id="XP_022104687.1"/>
    </source>
</evidence>
<dbReference type="OrthoDB" id="310654at2759"/>
<dbReference type="InterPro" id="IPR009029">
    <property type="entry name" value="HMG_CoA_Rdtase_sub-bd_dom_sf"/>
</dbReference>
<reference evidence="16" key="1">
    <citation type="submission" date="2025-08" db="UniProtKB">
        <authorList>
            <consortium name="RefSeq"/>
        </authorList>
    </citation>
    <scope>IDENTIFICATION</scope>
</reference>
<evidence type="ECO:0000256" key="6">
    <source>
        <dbReference type="ARBA" id="ARBA00022857"/>
    </source>
</evidence>
<dbReference type="Gene3D" id="3.90.770.10">
    <property type="entry name" value="3-hydroxy-3-methylglutaryl-coenzyme A Reductase, Chain A, domain 2"/>
    <property type="match status" value="1"/>
</dbReference>
<evidence type="ECO:0000256" key="12">
    <source>
        <dbReference type="RuleBase" id="RU361219"/>
    </source>
</evidence>
<dbReference type="CDD" id="cd00643">
    <property type="entry name" value="HMG-CoA_reductase_classI"/>
    <property type="match status" value="1"/>
</dbReference>
<evidence type="ECO:0000256" key="11">
    <source>
        <dbReference type="ARBA" id="ARBA00049909"/>
    </source>
</evidence>
<evidence type="ECO:0000256" key="3">
    <source>
        <dbReference type="ARBA" id="ARBA00007661"/>
    </source>
</evidence>
<comment type="pathway">
    <text evidence="2 12">Metabolic intermediate biosynthesis; (R)-mevalonate biosynthesis; (R)-mevalonate from acetyl-CoA: step 3/3.</text>
</comment>
<dbReference type="Pfam" id="PF12349">
    <property type="entry name" value="Sterol-sensing"/>
    <property type="match status" value="1"/>
</dbReference>
<feature type="transmembrane region" description="Helical" evidence="12">
    <location>
        <begin position="110"/>
        <end position="130"/>
    </location>
</feature>
<keyword evidence="8 12" id="KW-0560">Oxidoreductase</keyword>
<evidence type="ECO:0000256" key="4">
    <source>
        <dbReference type="ARBA" id="ARBA00022692"/>
    </source>
</evidence>
<feature type="region of interest" description="Disordered" evidence="13">
    <location>
        <begin position="396"/>
        <end position="416"/>
    </location>
</feature>
<dbReference type="PROSITE" id="PS50065">
    <property type="entry name" value="HMG_COA_REDUCTASE_4"/>
    <property type="match status" value="1"/>
</dbReference>
<dbReference type="InterPro" id="IPR004816">
    <property type="entry name" value="HMG_CoA_Rdtase_metazoan"/>
</dbReference>
<dbReference type="RefSeq" id="XP_022104687.1">
    <property type="nucleotide sequence ID" value="XM_022248995.1"/>
</dbReference>
<dbReference type="GO" id="GO:0008299">
    <property type="term" value="P:isoprenoid biosynthetic process"/>
    <property type="evidence" value="ECO:0007669"/>
    <property type="project" value="InterPro"/>
</dbReference>
<dbReference type="InterPro" id="IPR000731">
    <property type="entry name" value="SSD"/>
</dbReference>
<dbReference type="SUPFAM" id="SSF55035">
    <property type="entry name" value="NAD-binding domain of HMG-CoA reductase"/>
    <property type="match status" value="1"/>
</dbReference>
<dbReference type="PROSITE" id="PS00066">
    <property type="entry name" value="HMG_COA_REDUCTASE_1"/>
    <property type="match status" value="1"/>
</dbReference>
<evidence type="ECO:0000256" key="10">
    <source>
        <dbReference type="ARBA" id="ARBA00023180"/>
    </source>
</evidence>
<feature type="transmembrane region" description="Helical" evidence="12">
    <location>
        <begin position="70"/>
        <end position="90"/>
    </location>
</feature>
<dbReference type="GO" id="GO:0005789">
    <property type="term" value="C:endoplasmic reticulum membrane"/>
    <property type="evidence" value="ECO:0007669"/>
    <property type="project" value="UniProtKB-SubCell"/>
</dbReference>
<dbReference type="InterPro" id="IPR023074">
    <property type="entry name" value="HMG_CoA_Rdtase_cat_sf"/>
</dbReference>
<keyword evidence="15" id="KW-1185">Reference proteome</keyword>
<gene>
    <name evidence="16" type="primary">LOC110986789</name>
</gene>
<sequence>MEEEIGQRLGWILTQRSNLVGKKMFKWALEIETLYKKQVKMIGNIDQVRSIREMLSNVFRAHGRYCSAHPWEVIVGTLTLTICMLSMDYFTSLPKVCGWNYHCTETQDVMSSDVIIVTLANAMSVFYIYMQFHKLRKVGSKYILGIAGLFTIFSSFVFSSAVIHLFGLELTGLNEALPFFLLLIDLSKASALTKFALSSDSQRDVPENIAQGMAVLGPNISLDALVMSLVIGVGTLSGIPKLEVMCCFGCLSVVANFFVFMTFFPACLSLVLELSNNNPVGRPVWQLGQFTKVLQEEEDKKPNPVVQRVKVIMSMGLVLVHVHSHLMKASDAKLGEVSTLTDLPELEFSRKIEPEIPLWQFNLRKFASLGMEQVAVLLLAAFLTVKYIFFDQNDSEATEEETTEEQSSNGAVITEAEMEPEKPAILEELQRFSSCGVQTDPVRFAPKATFTIGGGKDSDVESVGDESESTRDENSRPSSPTAPRPLQECARILNSGEVMDLTDEEVHLLVASRHIPAYKLEDVLQDPERGVAIRRQIYSQKLTKNWALSDLPYTGYQYSYVMGACCENVVGYMPLPVGVAGPLLMDGEEYYVPMGTTEGCLVASTNRGCRAIQAAGGVKSTVVADGMTRGPVASLPSAKEASAVKLWMEDPDNFAAIKESFDSTSRFARLKNVQVGLAGRHLFMRFQALTGDAMGMNMLSKGTEKALNRIHEQFPAFEVLSLSGNYCTDKKPAAINWIGGRGKSVVSECTVPAYVIEKVLKTSVPALVELNINKNLVGSAMAGSIGGFNAHASNIVTAIYVATGQDVAQNIASSNCITLMEPSGPKGENLYVSVTMPSIEVGTVGGGTVLPPQGSCLEMLGVRGACPEDPGRNARTLARIVCSTVLAGELSLMSALAAGHLVKSHLKHNRSSLCVTNSLSSSLPTIHEHKRSKSLDLSAPHPTGRMGLLDQVGTCTNKAS</sequence>
<evidence type="ECO:0000256" key="2">
    <source>
        <dbReference type="ARBA" id="ARBA00005084"/>
    </source>
</evidence>
<dbReference type="GO" id="GO:0016126">
    <property type="term" value="P:sterol biosynthetic process"/>
    <property type="evidence" value="ECO:0007669"/>
    <property type="project" value="TreeGrafter"/>
</dbReference>
<keyword evidence="9 12" id="KW-0472">Membrane</keyword>
<dbReference type="GO" id="GO:0050661">
    <property type="term" value="F:NADP binding"/>
    <property type="evidence" value="ECO:0007669"/>
    <property type="project" value="InterPro"/>
</dbReference>
<dbReference type="EC" id="1.1.1.34" evidence="12"/>
<comment type="catalytic activity">
    <reaction evidence="11">
        <text>(R)-mevalonate + 2 NADP(+) + CoA = (3S)-3-hydroxy-3-methylglutaryl-CoA + 2 NADPH + 2 H(+)</text>
        <dbReference type="Rhea" id="RHEA:15989"/>
        <dbReference type="ChEBI" id="CHEBI:15378"/>
        <dbReference type="ChEBI" id="CHEBI:36464"/>
        <dbReference type="ChEBI" id="CHEBI:43074"/>
        <dbReference type="ChEBI" id="CHEBI:57287"/>
        <dbReference type="ChEBI" id="CHEBI:57783"/>
        <dbReference type="ChEBI" id="CHEBI:58349"/>
        <dbReference type="EC" id="1.1.1.34"/>
    </reaction>
    <physiologicalReaction direction="right-to-left" evidence="11">
        <dbReference type="Rhea" id="RHEA:15991"/>
    </physiologicalReaction>
</comment>
<evidence type="ECO:0000256" key="13">
    <source>
        <dbReference type="SAM" id="MobiDB-lite"/>
    </source>
</evidence>
<name>A0A8B7ZI55_ACAPL</name>
<dbReference type="UniPathway" id="UPA00058">
    <property type="reaction ID" value="UER00103"/>
</dbReference>
<evidence type="ECO:0000259" key="14">
    <source>
        <dbReference type="PROSITE" id="PS50156"/>
    </source>
</evidence>
<keyword evidence="4 12" id="KW-0812">Transmembrane</keyword>
<dbReference type="InterPro" id="IPR002202">
    <property type="entry name" value="HMG_CoA_Rdtase"/>
</dbReference>
<dbReference type="SUPFAM" id="SSF82866">
    <property type="entry name" value="Multidrug efflux transporter AcrB transmembrane domain"/>
    <property type="match status" value="1"/>
</dbReference>
<proteinExistence type="inferred from homology"/>
<comment type="similarity">
    <text evidence="3 12">Belongs to the HMG-CoA reductase family.</text>
</comment>
<dbReference type="InterPro" id="IPR023282">
    <property type="entry name" value="HMG_CoA_Rdtase_N"/>
</dbReference>
<dbReference type="InterPro" id="IPR053958">
    <property type="entry name" value="HMGCR/SNAP/NPC1-like_SSD"/>
</dbReference>
<evidence type="ECO:0000256" key="5">
    <source>
        <dbReference type="ARBA" id="ARBA00022824"/>
    </source>
</evidence>
<dbReference type="FunFam" id="3.90.770.10:FF:000002">
    <property type="entry name" value="3-hydroxy-3-methylglutaryl coenzyme A reductase"/>
    <property type="match status" value="1"/>
</dbReference>
<dbReference type="InterPro" id="IPR023076">
    <property type="entry name" value="HMG_CoA_Rdtase_CS"/>
</dbReference>
<dbReference type="CTD" id="3156"/>
<keyword evidence="10" id="KW-0325">Glycoprotein</keyword>
<dbReference type="GO" id="GO:0015936">
    <property type="term" value="P:coenzyme A metabolic process"/>
    <property type="evidence" value="ECO:0007669"/>
    <property type="project" value="InterPro"/>
</dbReference>
<dbReference type="PANTHER" id="PTHR10572">
    <property type="entry name" value="3-HYDROXY-3-METHYLGLUTARYL-COENZYME A REDUCTASE"/>
    <property type="match status" value="1"/>
</dbReference>
<dbReference type="PRINTS" id="PR00071">
    <property type="entry name" value="HMGCOARDTASE"/>
</dbReference>
<dbReference type="GO" id="GO:0004420">
    <property type="term" value="F:hydroxymethylglutaryl-CoA reductase (NADPH) activity"/>
    <property type="evidence" value="ECO:0007669"/>
    <property type="project" value="UniProtKB-EC"/>
</dbReference>
<organism evidence="15 16">
    <name type="scientific">Acanthaster planci</name>
    <name type="common">Crown-of-thorns starfish</name>
    <dbReference type="NCBI Taxonomy" id="133434"/>
    <lineage>
        <taxon>Eukaryota</taxon>
        <taxon>Metazoa</taxon>
        <taxon>Echinodermata</taxon>
        <taxon>Eleutherozoa</taxon>
        <taxon>Asterozoa</taxon>
        <taxon>Asteroidea</taxon>
        <taxon>Valvatacea</taxon>
        <taxon>Valvatida</taxon>
        <taxon>Acanthasteridae</taxon>
        <taxon>Acanthaster</taxon>
    </lineage>
</organism>
<dbReference type="PANTHER" id="PTHR10572:SF24">
    <property type="entry name" value="3-HYDROXY-3-METHYLGLUTARYL-COENZYME A REDUCTASE"/>
    <property type="match status" value="1"/>
</dbReference>
<feature type="domain" description="SSD" evidence="14">
    <location>
        <begin position="113"/>
        <end position="270"/>
    </location>
</feature>
<dbReference type="Pfam" id="PF00368">
    <property type="entry name" value="HMG-CoA_red"/>
    <property type="match status" value="1"/>
</dbReference>
<dbReference type="SUPFAM" id="SSF56542">
    <property type="entry name" value="Substrate-binding domain of HMG-CoA reductase"/>
    <property type="match status" value="1"/>
</dbReference>
<dbReference type="InterPro" id="IPR009023">
    <property type="entry name" value="HMG_CoA_Rdtase_NAD(P)-bd_sf"/>
</dbReference>
<dbReference type="PROSITE" id="PS50156">
    <property type="entry name" value="SSD"/>
    <property type="match status" value="1"/>
</dbReference>
<dbReference type="KEGG" id="aplc:110986789"/>
<dbReference type="GO" id="GO:0005778">
    <property type="term" value="C:peroxisomal membrane"/>
    <property type="evidence" value="ECO:0007669"/>
    <property type="project" value="TreeGrafter"/>
</dbReference>
<feature type="transmembrane region" description="Helical" evidence="12">
    <location>
        <begin position="142"/>
        <end position="167"/>
    </location>
</feature>
<dbReference type="NCBIfam" id="TIGR00920">
    <property type="entry name" value="2A060605"/>
    <property type="match status" value="1"/>
</dbReference>
<feature type="region of interest" description="Disordered" evidence="13">
    <location>
        <begin position="448"/>
        <end position="486"/>
    </location>
</feature>
<evidence type="ECO:0000256" key="7">
    <source>
        <dbReference type="ARBA" id="ARBA00022989"/>
    </source>
</evidence>
<dbReference type="AlphaFoldDB" id="A0A8B7ZI55"/>
<feature type="transmembrane region" description="Helical" evidence="12">
    <location>
        <begin position="209"/>
        <end position="236"/>
    </location>
</feature>
<keyword evidence="5 12" id="KW-0256">Endoplasmic reticulum</keyword>
<protein>
    <recommendedName>
        <fullName evidence="12">3-hydroxy-3-methylglutaryl coenzyme A reductase</fullName>
        <shortName evidence="12">HMG-CoA reductase</shortName>
        <ecNumber evidence="12">1.1.1.34</ecNumber>
    </recommendedName>
</protein>
<dbReference type="Gene3D" id="3.30.70.420">
    <property type="entry name" value="Hydroxymethylglutaryl-CoA reductase, class I/II, NAD/NADP-binding domain"/>
    <property type="match status" value="1"/>
</dbReference>
<dbReference type="Proteomes" id="UP000694845">
    <property type="component" value="Unplaced"/>
</dbReference>